<keyword evidence="1" id="KW-1133">Transmembrane helix</keyword>
<feature type="transmembrane region" description="Helical" evidence="1">
    <location>
        <begin position="55"/>
        <end position="81"/>
    </location>
</feature>
<feature type="transmembrane region" description="Helical" evidence="1">
    <location>
        <begin position="20"/>
        <end position="43"/>
    </location>
</feature>
<protein>
    <recommendedName>
        <fullName evidence="2">VTT domain-containing protein</fullName>
    </recommendedName>
</protein>
<dbReference type="Pfam" id="PF09335">
    <property type="entry name" value="VTT_dom"/>
    <property type="match status" value="1"/>
</dbReference>
<feature type="transmembrane region" description="Helical" evidence="1">
    <location>
        <begin position="101"/>
        <end position="122"/>
    </location>
</feature>
<dbReference type="GO" id="GO:0005886">
    <property type="term" value="C:plasma membrane"/>
    <property type="evidence" value="ECO:0007669"/>
    <property type="project" value="UniProtKB-ARBA"/>
</dbReference>
<feature type="transmembrane region" description="Helical" evidence="1">
    <location>
        <begin position="172"/>
        <end position="191"/>
    </location>
</feature>
<dbReference type="RefSeq" id="WP_317704234.1">
    <property type="nucleotide sequence ID" value="NZ_AP024714.1"/>
</dbReference>
<keyword evidence="1" id="KW-0472">Membrane</keyword>
<dbReference type="EMBL" id="AP024714">
    <property type="protein sequence ID" value="BCX81805.1"/>
    <property type="molecule type" value="Genomic_DNA"/>
</dbReference>
<organism evidence="3 4">
    <name type="scientific">Methylomarinovum caldicuralii</name>
    <dbReference type="NCBI Taxonomy" id="438856"/>
    <lineage>
        <taxon>Bacteria</taxon>
        <taxon>Pseudomonadati</taxon>
        <taxon>Pseudomonadota</taxon>
        <taxon>Gammaproteobacteria</taxon>
        <taxon>Methylococcales</taxon>
        <taxon>Methylothermaceae</taxon>
        <taxon>Methylomarinovum</taxon>
    </lineage>
</organism>
<feature type="domain" description="VTT" evidence="2">
    <location>
        <begin position="36"/>
        <end position="154"/>
    </location>
</feature>
<dbReference type="InterPro" id="IPR051311">
    <property type="entry name" value="DedA_domain"/>
</dbReference>
<dbReference type="KEGG" id="mcau:MIT9_P1385"/>
<name>A0AAU9BZK6_9GAMM</name>
<evidence type="ECO:0000313" key="4">
    <source>
        <dbReference type="Proteomes" id="UP001321825"/>
    </source>
</evidence>
<reference evidence="4" key="1">
    <citation type="journal article" date="2024" name="Int. J. Syst. Evol. Microbiol.">
        <title>Methylomarinovum tepidoasis sp. nov., a moderately thermophilic methanotroph of the family Methylothermaceae isolated from a deep-sea hydrothermal field.</title>
        <authorList>
            <person name="Hirayama H."/>
            <person name="Takaki Y."/>
            <person name="Abe M."/>
            <person name="Miyazaki M."/>
            <person name="Uematsu K."/>
            <person name="Matsui Y."/>
            <person name="Takai K."/>
        </authorList>
    </citation>
    <scope>NUCLEOTIDE SEQUENCE [LARGE SCALE GENOMIC DNA]</scope>
    <source>
        <strain evidence="4">IT-9</strain>
    </source>
</reference>
<dbReference type="Proteomes" id="UP001321825">
    <property type="component" value="Chromosome"/>
</dbReference>
<feature type="transmembrane region" description="Helical" evidence="1">
    <location>
        <begin position="134"/>
        <end position="157"/>
    </location>
</feature>
<keyword evidence="1" id="KW-0812">Transmembrane</keyword>
<dbReference type="InterPro" id="IPR032816">
    <property type="entry name" value="VTT_dom"/>
</dbReference>
<keyword evidence="4" id="KW-1185">Reference proteome</keyword>
<sequence>MFESLYLKVLRYARHPHAPRYLAALSFAESAFFPVPPDVMLIPMALANPRAAWRLALLTTAASVLGGLLGYGIGYFALAAIEPWLQQWGYWEAYQTARDWFGRWGFWAVLVAGFSPIPYKVFTIAAGALAMNPLGFVLASFLGRGGRFFLVAGLIAWGGERLEQAIYRHVRTIGWASVALVAVAIALYLLLR</sequence>
<evidence type="ECO:0000256" key="1">
    <source>
        <dbReference type="SAM" id="Phobius"/>
    </source>
</evidence>
<dbReference type="AlphaFoldDB" id="A0AAU9BZK6"/>
<gene>
    <name evidence="3" type="ORF">MIT9_P1385</name>
</gene>
<dbReference type="PANTHER" id="PTHR42709">
    <property type="entry name" value="ALKALINE PHOSPHATASE LIKE PROTEIN"/>
    <property type="match status" value="1"/>
</dbReference>
<evidence type="ECO:0000259" key="2">
    <source>
        <dbReference type="Pfam" id="PF09335"/>
    </source>
</evidence>
<accession>A0AAU9BZK6</accession>
<evidence type="ECO:0000313" key="3">
    <source>
        <dbReference type="EMBL" id="BCX81805.1"/>
    </source>
</evidence>
<dbReference type="PANTHER" id="PTHR42709:SF11">
    <property type="entry name" value="DEDA FAMILY PROTEIN"/>
    <property type="match status" value="1"/>
</dbReference>
<proteinExistence type="predicted"/>